<comment type="cofactor">
    <cofactor evidence="5">
        <name>Mg(2+)</name>
        <dbReference type="ChEBI" id="CHEBI:18420"/>
    </cofactor>
</comment>
<comment type="similarity">
    <text evidence="2">In the N-terminal section; belongs to the MoaB/Mog family.</text>
</comment>
<dbReference type="InterPro" id="IPR036135">
    <property type="entry name" value="MoeA_linker/N_sf"/>
</dbReference>
<evidence type="ECO:0000259" key="7">
    <source>
        <dbReference type="SMART" id="SM00852"/>
    </source>
</evidence>
<keyword evidence="5" id="KW-0479">Metal-binding</keyword>
<keyword evidence="5" id="KW-0808">Transferase</keyword>
<dbReference type="CDD" id="cd00887">
    <property type="entry name" value="MoeA"/>
    <property type="match status" value="1"/>
</dbReference>
<organism evidence="8 9">
    <name type="scientific">Calocera cornea HHB12733</name>
    <dbReference type="NCBI Taxonomy" id="1353952"/>
    <lineage>
        <taxon>Eukaryota</taxon>
        <taxon>Fungi</taxon>
        <taxon>Dikarya</taxon>
        <taxon>Basidiomycota</taxon>
        <taxon>Agaricomycotina</taxon>
        <taxon>Dacrymycetes</taxon>
        <taxon>Dacrymycetales</taxon>
        <taxon>Dacrymycetaceae</taxon>
        <taxon>Calocera</taxon>
    </lineage>
</organism>
<dbReference type="InterPro" id="IPR001453">
    <property type="entry name" value="MoaB/Mog_dom"/>
</dbReference>
<comment type="similarity">
    <text evidence="3">In the C-terminal section; belongs to the MoeA family.</text>
</comment>
<dbReference type="PANTHER" id="PTHR10192">
    <property type="entry name" value="MOLYBDOPTERIN BIOSYNTHESIS PROTEIN"/>
    <property type="match status" value="1"/>
</dbReference>
<name>A0A165C954_9BASI</name>
<dbReference type="InterPro" id="IPR036688">
    <property type="entry name" value="MoeA_C_domain_IV_sf"/>
</dbReference>
<accession>A0A165C954</accession>
<evidence type="ECO:0000256" key="6">
    <source>
        <dbReference type="SAM" id="MobiDB-lite"/>
    </source>
</evidence>
<dbReference type="EMBL" id="KV424176">
    <property type="protein sequence ID" value="KZT50431.1"/>
    <property type="molecule type" value="Genomic_DNA"/>
</dbReference>
<feature type="compositionally biased region" description="Basic residues" evidence="6">
    <location>
        <begin position="184"/>
        <end position="208"/>
    </location>
</feature>
<dbReference type="InterPro" id="IPR036425">
    <property type="entry name" value="MoaB/Mog-like_dom_sf"/>
</dbReference>
<dbReference type="InterPro" id="IPR005111">
    <property type="entry name" value="MoeA_C_domain_IV"/>
</dbReference>
<evidence type="ECO:0000256" key="2">
    <source>
        <dbReference type="ARBA" id="ARBA00007589"/>
    </source>
</evidence>
<feature type="domain" description="MoaB/Mog" evidence="7">
    <location>
        <begin position="417"/>
        <end position="566"/>
    </location>
</feature>
<dbReference type="Pfam" id="PF00994">
    <property type="entry name" value="MoCF_biosynth"/>
    <property type="match status" value="2"/>
</dbReference>
<dbReference type="UniPathway" id="UPA00344"/>
<dbReference type="Gene3D" id="3.40.980.10">
    <property type="entry name" value="MoaB/Mog-like domain"/>
    <property type="match status" value="2"/>
</dbReference>
<dbReference type="Proteomes" id="UP000076842">
    <property type="component" value="Unassembled WGS sequence"/>
</dbReference>
<evidence type="ECO:0000256" key="5">
    <source>
        <dbReference type="RuleBase" id="RU365090"/>
    </source>
</evidence>
<gene>
    <name evidence="8" type="ORF">CALCODRAFT_461716</name>
</gene>
<dbReference type="GO" id="GO:0006777">
    <property type="term" value="P:Mo-molybdopterin cofactor biosynthetic process"/>
    <property type="evidence" value="ECO:0007669"/>
    <property type="project" value="UniProtKB-UniRule"/>
</dbReference>
<dbReference type="InParanoid" id="A0A165C954"/>
<evidence type="ECO:0000313" key="9">
    <source>
        <dbReference type="Proteomes" id="UP000076842"/>
    </source>
</evidence>
<dbReference type="OrthoDB" id="4349954at2759"/>
<dbReference type="AlphaFoldDB" id="A0A165C954"/>
<feature type="region of interest" description="Disordered" evidence="6">
    <location>
        <begin position="166"/>
        <end position="227"/>
    </location>
</feature>
<dbReference type="Pfam" id="PF03454">
    <property type="entry name" value="MoeA_C"/>
    <property type="match status" value="1"/>
</dbReference>
<dbReference type="Gene3D" id="2.170.190.11">
    <property type="entry name" value="Molybdopterin biosynthesis moea protein, domain 3"/>
    <property type="match status" value="1"/>
</dbReference>
<keyword evidence="5" id="KW-0500">Molybdenum</keyword>
<comment type="similarity">
    <text evidence="5">Belongs to the MoeA family.</text>
</comment>
<keyword evidence="5" id="KW-0460">Magnesium</keyword>
<dbReference type="Pfam" id="PF03453">
    <property type="entry name" value="MoeA_N"/>
    <property type="match status" value="1"/>
</dbReference>
<dbReference type="STRING" id="1353952.A0A165C954"/>
<dbReference type="InterPro" id="IPR005110">
    <property type="entry name" value="MoeA_linker/N"/>
</dbReference>
<proteinExistence type="inferred from homology"/>
<keyword evidence="9" id="KW-1185">Reference proteome</keyword>
<comment type="function">
    <text evidence="5">Catalyzes two steps in the biosynthesis of the molybdenum cofactor. In the first step, molybdopterin is adenylated. Subsequently, molybdate is inserted into adenylated molybdopterin and AMP is released.</text>
</comment>
<dbReference type="PROSITE" id="PS01079">
    <property type="entry name" value="MOCF_BIOSYNTHESIS_2"/>
    <property type="match status" value="1"/>
</dbReference>
<comment type="pathway">
    <text evidence="1 5">Cofactor biosynthesis; molybdopterin biosynthesis.</text>
</comment>
<dbReference type="NCBIfam" id="TIGR00177">
    <property type="entry name" value="molyb_syn"/>
    <property type="match status" value="2"/>
</dbReference>
<evidence type="ECO:0000256" key="3">
    <source>
        <dbReference type="ARBA" id="ARBA00008339"/>
    </source>
</evidence>
<dbReference type="InterPro" id="IPR008284">
    <property type="entry name" value="MoCF_biosynth_CS"/>
</dbReference>
<keyword evidence="4 5" id="KW-0501">Molybdenum cofactor biosynthesis</keyword>
<dbReference type="SUPFAM" id="SSF63882">
    <property type="entry name" value="MoeA N-terminal region -like"/>
    <property type="match status" value="1"/>
</dbReference>
<dbReference type="SUPFAM" id="SSF53218">
    <property type="entry name" value="Molybdenum cofactor biosynthesis proteins"/>
    <property type="match status" value="2"/>
</dbReference>
<dbReference type="Gene3D" id="3.90.105.10">
    <property type="entry name" value="Molybdopterin biosynthesis moea protein, domain 2"/>
    <property type="match status" value="1"/>
</dbReference>
<dbReference type="SMART" id="SM00852">
    <property type="entry name" value="MoCF_biosynth"/>
    <property type="match status" value="2"/>
</dbReference>
<dbReference type="FunFam" id="3.40.980.10:FF:000001">
    <property type="entry name" value="Molybdopterin molybdenumtransferase"/>
    <property type="match status" value="1"/>
</dbReference>
<dbReference type="GO" id="GO:0005524">
    <property type="term" value="F:ATP binding"/>
    <property type="evidence" value="ECO:0007669"/>
    <property type="project" value="UniProtKB-UniRule"/>
</dbReference>
<protein>
    <submittedName>
        <fullName evidence="8">Molybdenum cofactor biosynthesis protein</fullName>
    </submittedName>
</protein>
<dbReference type="CDD" id="cd00886">
    <property type="entry name" value="MogA_MoaB"/>
    <property type="match status" value="1"/>
</dbReference>
<comment type="catalytic activity">
    <reaction evidence="5">
        <text>adenylyl-molybdopterin + molybdate = Mo-molybdopterin + AMP + H(+)</text>
        <dbReference type="Rhea" id="RHEA:35047"/>
        <dbReference type="ChEBI" id="CHEBI:15378"/>
        <dbReference type="ChEBI" id="CHEBI:36264"/>
        <dbReference type="ChEBI" id="CHEBI:62727"/>
        <dbReference type="ChEBI" id="CHEBI:71302"/>
        <dbReference type="ChEBI" id="CHEBI:456215"/>
    </reaction>
</comment>
<dbReference type="GO" id="GO:0061598">
    <property type="term" value="F:molybdopterin adenylyltransferase activity"/>
    <property type="evidence" value="ECO:0007669"/>
    <property type="project" value="UniProtKB-UniRule"/>
</dbReference>
<dbReference type="InterPro" id="IPR038987">
    <property type="entry name" value="MoeA-like"/>
</dbReference>
<evidence type="ECO:0000313" key="8">
    <source>
        <dbReference type="EMBL" id="KZT50431.1"/>
    </source>
</evidence>
<dbReference type="PANTHER" id="PTHR10192:SF5">
    <property type="entry name" value="GEPHYRIN"/>
    <property type="match status" value="1"/>
</dbReference>
<evidence type="ECO:0000256" key="1">
    <source>
        <dbReference type="ARBA" id="ARBA00005046"/>
    </source>
</evidence>
<dbReference type="GO" id="GO:0061599">
    <property type="term" value="F:molybdopterin molybdotransferase activity"/>
    <property type="evidence" value="ECO:0007669"/>
    <property type="project" value="UniProtKB-UniRule"/>
</dbReference>
<sequence length="660" mass="70483">MPYKVAILTVSDTAAADATADRSGPLLREILAGEANDFIIAGTSIVPDDKYQISKTVKDWCTGGEVDWVITTGGTGFGVRDCTPEAITPLIERHAPGLVQAMMAYSLTKTPLAALARPVAGTIGKVLVSTLPGSSKAVKENMELLLANGLVAHALDLIAGGSGKAVHSAMGTGHARTSSTTRSPHSHHHHHHQHHHGHEHHEHGHHAPIPKYVLSHDPTQPVSHRHRESPYPLIDLQDAIDLVLRYSLRLEVIERSLKSTLAGHVLAEDIYAPHDVPNTRTTNVDGYAVRVSDLPGVYKVLSPLTHPRNKPVPAGYVYRVNTGSPLPPNTEAVIMVEDTKLISTVTSDGDDDGEELEIEILARMDAGENTRAPGSDVKKGALVLENGLILGSGGGEIGTVAFVGRNQVRVYRKPVVAILSTGNEIADISGSGTAPDGEDWTGIWDTNRPSLQAVLQGMGYEVIDLGVVKDDIRSHVEGLTDGLRSADVILTTGGTSMGSTDLLKPVIERYLNGTIHFGRVKVKPGKPTTFATMEYEGSTKSIFALPGNPASALVCFYIFVVPALRKMGGWPQDRLRLPTVTVALQDPCPRDPRPEYHRVHIRATPDGLMAYSTGGQRSSRVASLSGANGLVYVPPATKEDKAPLPKGSTAQAVIIGELES</sequence>
<dbReference type="GO" id="GO:0046872">
    <property type="term" value="F:metal ion binding"/>
    <property type="evidence" value="ECO:0007669"/>
    <property type="project" value="UniProtKB-UniRule"/>
</dbReference>
<comment type="catalytic activity">
    <reaction evidence="5">
        <text>molybdopterin + ATP + H(+) = adenylyl-molybdopterin + diphosphate</text>
        <dbReference type="Rhea" id="RHEA:31331"/>
        <dbReference type="ChEBI" id="CHEBI:15378"/>
        <dbReference type="ChEBI" id="CHEBI:30616"/>
        <dbReference type="ChEBI" id="CHEBI:33019"/>
        <dbReference type="ChEBI" id="CHEBI:58698"/>
        <dbReference type="ChEBI" id="CHEBI:62727"/>
    </reaction>
</comment>
<evidence type="ECO:0000256" key="4">
    <source>
        <dbReference type="ARBA" id="ARBA00023150"/>
    </source>
</evidence>
<dbReference type="Gene3D" id="2.40.340.10">
    <property type="entry name" value="MoeA, C-terminal, domain IV"/>
    <property type="match status" value="1"/>
</dbReference>
<feature type="domain" description="MoaB/Mog" evidence="7">
    <location>
        <begin position="6"/>
        <end position="153"/>
    </location>
</feature>
<reference evidence="8 9" key="1">
    <citation type="journal article" date="2016" name="Mol. Biol. Evol.">
        <title>Comparative Genomics of Early-Diverging Mushroom-Forming Fungi Provides Insights into the Origins of Lignocellulose Decay Capabilities.</title>
        <authorList>
            <person name="Nagy L.G."/>
            <person name="Riley R."/>
            <person name="Tritt A."/>
            <person name="Adam C."/>
            <person name="Daum C."/>
            <person name="Floudas D."/>
            <person name="Sun H."/>
            <person name="Yadav J.S."/>
            <person name="Pangilinan J."/>
            <person name="Larsson K.H."/>
            <person name="Matsuura K."/>
            <person name="Barry K."/>
            <person name="Labutti K."/>
            <person name="Kuo R."/>
            <person name="Ohm R.A."/>
            <person name="Bhattacharya S.S."/>
            <person name="Shirouzu T."/>
            <person name="Yoshinaga Y."/>
            <person name="Martin F.M."/>
            <person name="Grigoriev I.V."/>
            <person name="Hibbett D.S."/>
        </authorList>
    </citation>
    <scope>NUCLEOTIDE SEQUENCE [LARGE SCALE GENOMIC DNA]</scope>
    <source>
        <strain evidence="8 9">HHB12733</strain>
    </source>
</reference>
<dbReference type="SUPFAM" id="SSF63867">
    <property type="entry name" value="MoeA C-terminal domain-like"/>
    <property type="match status" value="1"/>
</dbReference>
<dbReference type="GO" id="GO:0005829">
    <property type="term" value="C:cytosol"/>
    <property type="evidence" value="ECO:0007669"/>
    <property type="project" value="TreeGrafter"/>
</dbReference>